<name>A0A6P1TFF4_9FIRM</name>
<feature type="binding site" evidence="8">
    <location>
        <position position="206"/>
    </location>
    <ligand>
        <name>Zn(2+)</name>
        <dbReference type="ChEBI" id="CHEBI:29105"/>
        <label>2</label>
        <note>catalytic</note>
    </ligand>
</feature>
<dbReference type="GO" id="GO:0008270">
    <property type="term" value="F:zinc ion binding"/>
    <property type="evidence" value="ECO:0007669"/>
    <property type="project" value="UniProtKB-UniRule"/>
</dbReference>
<accession>A0A6P1TFF4</accession>
<dbReference type="EC" id="3.1.26.11" evidence="8"/>
<comment type="function">
    <text evidence="8">Zinc phosphodiesterase, which displays some tRNA 3'-processing endonuclease activity. Probably involved in tRNA maturation, by removing a 3'-trailer from precursor tRNA.</text>
</comment>
<gene>
    <name evidence="8" type="primary">rnz</name>
    <name evidence="9" type="ORF">Ana3638_03270</name>
</gene>
<keyword evidence="3 8" id="KW-0540">Nuclease</keyword>
<organism evidence="9 10">
    <name type="scientific">Anaerocolumna sedimenticola</name>
    <dbReference type="NCBI Taxonomy" id="2696063"/>
    <lineage>
        <taxon>Bacteria</taxon>
        <taxon>Bacillati</taxon>
        <taxon>Bacillota</taxon>
        <taxon>Clostridia</taxon>
        <taxon>Lachnospirales</taxon>
        <taxon>Lachnospiraceae</taxon>
        <taxon>Anaerocolumna</taxon>
    </lineage>
</organism>
<dbReference type="GO" id="GO:0042781">
    <property type="term" value="F:3'-tRNA processing endoribonuclease activity"/>
    <property type="evidence" value="ECO:0007669"/>
    <property type="project" value="UniProtKB-UniRule"/>
</dbReference>
<dbReference type="Gene3D" id="3.60.15.10">
    <property type="entry name" value="Ribonuclease Z/Hydroxyacylglutathione hydrolase-like"/>
    <property type="match status" value="1"/>
</dbReference>
<feature type="binding site" evidence="8">
    <location>
        <position position="65"/>
    </location>
    <ligand>
        <name>Zn(2+)</name>
        <dbReference type="ChEBI" id="CHEBI:29105"/>
        <label>2</label>
        <note>catalytic</note>
    </ligand>
</feature>
<dbReference type="InterPro" id="IPR036866">
    <property type="entry name" value="RibonucZ/Hydroxyglut_hydro"/>
</dbReference>
<feature type="binding site" evidence="8">
    <location>
        <position position="265"/>
    </location>
    <ligand>
        <name>Zn(2+)</name>
        <dbReference type="ChEBI" id="CHEBI:29105"/>
        <label>2</label>
        <note>catalytic</note>
    </ligand>
</feature>
<evidence type="ECO:0000256" key="6">
    <source>
        <dbReference type="ARBA" id="ARBA00022801"/>
    </source>
</evidence>
<dbReference type="NCBIfam" id="NF000801">
    <property type="entry name" value="PRK00055.1-3"/>
    <property type="match status" value="1"/>
</dbReference>
<evidence type="ECO:0000256" key="5">
    <source>
        <dbReference type="ARBA" id="ARBA00022759"/>
    </source>
</evidence>
<evidence type="ECO:0000313" key="9">
    <source>
        <dbReference type="EMBL" id="QHQ59920.1"/>
    </source>
</evidence>
<keyword evidence="2 8" id="KW-0819">tRNA processing</keyword>
<feature type="binding site" evidence="8">
    <location>
        <position position="206"/>
    </location>
    <ligand>
        <name>Zn(2+)</name>
        <dbReference type="ChEBI" id="CHEBI:29105"/>
        <label>1</label>
        <note>catalytic</note>
    </ligand>
</feature>
<dbReference type="AlphaFoldDB" id="A0A6P1TFF4"/>
<dbReference type="PANTHER" id="PTHR46018:SF2">
    <property type="entry name" value="ZINC PHOSPHODIESTERASE ELAC PROTEIN 1"/>
    <property type="match status" value="1"/>
</dbReference>
<dbReference type="SUPFAM" id="SSF56281">
    <property type="entry name" value="Metallo-hydrolase/oxidoreductase"/>
    <property type="match status" value="1"/>
</dbReference>
<feature type="binding site" evidence="8">
    <location>
        <position position="63"/>
    </location>
    <ligand>
        <name>Zn(2+)</name>
        <dbReference type="ChEBI" id="CHEBI:29105"/>
        <label>1</label>
        <note>catalytic</note>
    </ligand>
</feature>
<keyword evidence="4 8" id="KW-0479">Metal-binding</keyword>
<comment type="similarity">
    <text evidence="8">Belongs to the RNase Z family.</text>
</comment>
<evidence type="ECO:0000256" key="7">
    <source>
        <dbReference type="ARBA" id="ARBA00022833"/>
    </source>
</evidence>
<evidence type="ECO:0000256" key="2">
    <source>
        <dbReference type="ARBA" id="ARBA00022694"/>
    </source>
</evidence>
<dbReference type="RefSeq" id="WP_161836756.1">
    <property type="nucleotide sequence ID" value="NZ_CP048000.1"/>
</dbReference>
<dbReference type="Proteomes" id="UP000464314">
    <property type="component" value="Chromosome"/>
</dbReference>
<dbReference type="KEGG" id="anr:Ana3638_03270"/>
<evidence type="ECO:0000256" key="8">
    <source>
        <dbReference type="HAMAP-Rule" id="MF_01818"/>
    </source>
</evidence>
<dbReference type="PANTHER" id="PTHR46018">
    <property type="entry name" value="ZINC PHOSPHODIESTERASE ELAC PROTEIN 1"/>
    <property type="match status" value="1"/>
</dbReference>
<reference evidence="9 10" key="1">
    <citation type="submission" date="2020-01" db="EMBL/GenBank/DDBJ databases">
        <title>Genome analysis of Anaerocolumna sp. CBA3638.</title>
        <authorList>
            <person name="Kim J."/>
            <person name="Roh S.W."/>
        </authorList>
    </citation>
    <scope>NUCLEOTIDE SEQUENCE [LARGE SCALE GENOMIC DNA]</scope>
    <source>
        <strain evidence="9 10">CBA3638</strain>
    </source>
</reference>
<evidence type="ECO:0000256" key="1">
    <source>
        <dbReference type="ARBA" id="ARBA00011738"/>
    </source>
</evidence>
<evidence type="ECO:0000256" key="4">
    <source>
        <dbReference type="ARBA" id="ARBA00022723"/>
    </source>
</evidence>
<comment type="subunit">
    <text evidence="1 8">Homodimer.</text>
</comment>
<proteinExistence type="inferred from homology"/>
<protein>
    <recommendedName>
        <fullName evidence="8">Ribonuclease Z</fullName>
        <shortName evidence="8">RNase Z</shortName>
        <ecNumber evidence="8">3.1.26.11</ecNumber>
    </recommendedName>
    <alternativeName>
        <fullName evidence="8">tRNA 3 endonuclease</fullName>
    </alternativeName>
    <alternativeName>
        <fullName evidence="8">tRNase Z</fullName>
    </alternativeName>
</protein>
<dbReference type="InterPro" id="IPR013471">
    <property type="entry name" value="RNase_Z/BN"/>
</dbReference>
<comment type="catalytic activity">
    <reaction evidence="8">
        <text>Endonucleolytic cleavage of RNA, removing extra 3' nucleotides from tRNA precursor, generating 3' termini of tRNAs. A 3'-hydroxy group is left at the tRNA terminus and a 5'-phosphoryl group is left at the trailer molecule.</text>
        <dbReference type="EC" id="3.1.26.11"/>
    </reaction>
</comment>
<dbReference type="HAMAP" id="MF_01818">
    <property type="entry name" value="RNase_Z_BN"/>
    <property type="match status" value="1"/>
</dbReference>
<feature type="active site" description="Proton acceptor" evidence="8">
    <location>
        <position position="65"/>
    </location>
</feature>
<comment type="cofactor">
    <cofactor evidence="8">
        <name>Zn(2+)</name>
        <dbReference type="ChEBI" id="CHEBI:29105"/>
    </cofactor>
    <text evidence="8">Binds 2 Zn(2+) ions.</text>
</comment>
<evidence type="ECO:0000313" key="10">
    <source>
        <dbReference type="Proteomes" id="UP000464314"/>
    </source>
</evidence>
<dbReference type="NCBIfam" id="TIGR02651">
    <property type="entry name" value="RNase_Z"/>
    <property type="match status" value="1"/>
</dbReference>
<dbReference type="Pfam" id="PF23023">
    <property type="entry name" value="Anti-Pycsar_Apyc1"/>
    <property type="match status" value="1"/>
</dbReference>
<feature type="binding site" evidence="8">
    <location>
        <position position="61"/>
    </location>
    <ligand>
        <name>Zn(2+)</name>
        <dbReference type="ChEBI" id="CHEBI:29105"/>
        <label>1</label>
        <note>catalytic</note>
    </ligand>
</feature>
<sequence>MLDVCLLGTSGMMPLPNRWLTALMTRFNGSSLLIDCGEGTQIAVKEKGWSFHPIDIICFTHYHGDHISGLPGLLLTMGNADRTEPVTMIGPKGLERVVNALRIIAPELPFDIHFIELTNPMEEIRIKGYVIQAFKVNHNVVCYGYNILIERGGRFFTQKANENKVPQMYWNRLQKGETIETGDIVYTPDMVLGPARKGIKLTYCTDTRPIAAISEYAKEADLFICEGMYGEKDKEDKAIDHKHMTFYDAARLAKAANVKELWLTHFSPSLVKPEMYMEDTRGIFPNAKAGKDRKSTTLEFNPEE</sequence>
<keyword evidence="5 8" id="KW-0255">Endonuclease</keyword>
<keyword evidence="6 8" id="KW-0378">Hydrolase</keyword>
<evidence type="ECO:0000256" key="3">
    <source>
        <dbReference type="ARBA" id="ARBA00022722"/>
    </source>
</evidence>
<feature type="binding site" evidence="8">
    <location>
        <position position="66"/>
    </location>
    <ligand>
        <name>Zn(2+)</name>
        <dbReference type="ChEBI" id="CHEBI:29105"/>
        <label>2</label>
        <note>catalytic</note>
    </ligand>
</feature>
<keyword evidence="7 8" id="KW-0862">Zinc</keyword>
<dbReference type="CDD" id="cd07717">
    <property type="entry name" value="RNaseZ_ZiPD-like_MBL-fold"/>
    <property type="match status" value="1"/>
</dbReference>
<keyword evidence="10" id="KW-1185">Reference proteome</keyword>
<feature type="binding site" evidence="8">
    <location>
        <position position="138"/>
    </location>
    <ligand>
        <name>Zn(2+)</name>
        <dbReference type="ChEBI" id="CHEBI:29105"/>
        <label>1</label>
        <note>catalytic</note>
    </ligand>
</feature>
<dbReference type="EMBL" id="CP048000">
    <property type="protein sequence ID" value="QHQ59920.1"/>
    <property type="molecule type" value="Genomic_DNA"/>
</dbReference>